<dbReference type="GeneID" id="107494920"/>
<sequence length="619" mass="71588">MASKPGILTDWPWKPLGNFKFVIITPWVVHSMYTLTTKEGGDPVNYLVLPFIVMRMVHNQIWISVSRYRTAKGNNRIVDRGLEFDQVDRETNWDDQILFTAILFYIGYMVFPFASKLPWWNTKGVIMTAILHAGPVEFIYYWFHRALHHHFLYTRYHSHHHSSIVTQPITSVTHPFAEHLAYFTLFAIPMMTTLITRTSSIAALYGYIVYIDFMNNVGHCNFEFFPKILFSVFPLLKYFSYTPAFHSLHHTKFRTNYSLFMPIYDYIYGTVDTSTETTYETCLKKPMEVADVVHLTHLTTLHSIYQLRLGVASLASNPQTSKWYLHLMWPFTFCSMLITTCLHGPAFLLETNNFQNLNLQSWVIPRFKIQYFLRWQSGTLNNLIEEAIMEAELGGAKVISLGLLNQKEELNAHGEVYIRKYPKLKIKIVDGSSLAAAIVLNSIPKGTNQVLLRGNFNKVSFAIANALCRRNIQVALLHKEELKMLQQRVTKSKGRFTLSPINTPKIWIVGDGWDEDEQMSASKGSLFIPFSHFPPKKFRKDCYFHFTPAMTAPPKFMNLHSCENWLPRRVLSAWRIAGIVHALEGWNVHECGYTILSIKKVWQASLFHGFQPLKIPHSP</sequence>
<dbReference type="GO" id="GO:0005506">
    <property type="term" value="F:iron ion binding"/>
    <property type="evidence" value="ECO:0007669"/>
    <property type="project" value="InterPro"/>
</dbReference>
<evidence type="ECO:0000313" key="10">
    <source>
        <dbReference type="RefSeq" id="XP_015971449.1"/>
    </source>
</evidence>
<feature type="domain" description="Very-long-chain aldehyde decarbonylase CER1-like C-terminal" evidence="8">
    <location>
        <begin position="450"/>
        <end position="612"/>
    </location>
</feature>
<dbReference type="Proteomes" id="UP000515211">
    <property type="component" value="Chromosome 6"/>
</dbReference>
<name>A0A6P4DNV6_ARADU</name>
<evidence type="ECO:0000259" key="7">
    <source>
        <dbReference type="Pfam" id="PF04116"/>
    </source>
</evidence>
<gene>
    <name evidence="10" type="primary">LOC107494920</name>
</gene>
<dbReference type="GO" id="GO:0016491">
    <property type="term" value="F:oxidoreductase activity"/>
    <property type="evidence" value="ECO:0007669"/>
    <property type="project" value="InterPro"/>
</dbReference>
<accession>A0A6P4DNV6</accession>
<dbReference type="AlphaFoldDB" id="A0A6P4DNV6"/>
<dbReference type="PANTHER" id="PTHR11863">
    <property type="entry name" value="STEROL DESATURASE"/>
    <property type="match status" value="1"/>
</dbReference>
<feature type="domain" description="Fatty acid hydroxylase" evidence="7">
    <location>
        <begin position="135"/>
        <end position="270"/>
    </location>
</feature>
<keyword evidence="5 6" id="KW-0472">Membrane</keyword>
<feature type="transmembrane region" description="Helical" evidence="6">
    <location>
        <begin position="126"/>
        <end position="143"/>
    </location>
</feature>
<evidence type="ECO:0000256" key="2">
    <source>
        <dbReference type="ARBA" id="ARBA00009324"/>
    </source>
</evidence>
<evidence type="ECO:0000256" key="5">
    <source>
        <dbReference type="ARBA" id="ARBA00023136"/>
    </source>
</evidence>
<dbReference type="OrthoDB" id="408954at2759"/>
<organism evidence="9 10">
    <name type="scientific">Arachis duranensis</name>
    <name type="common">Wild peanut</name>
    <dbReference type="NCBI Taxonomy" id="130453"/>
    <lineage>
        <taxon>Eukaryota</taxon>
        <taxon>Viridiplantae</taxon>
        <taxon>Streptophyta</taxon>
        <taxon>Embryophyta</taxon>
        <taxon>Tracheophyta</taxon>
        <taxon>Spermatophyta</taxon>
        <taxon>Magnoliopsida</taxon>
        <taxon>eudicotyledons</taxon>
        <taxon>Gunneridae</taxon>
        <taxon>Pentapetalae</taxon>
        <taxon>rosids</taxon>
        <taxon>fabids</taxon>
        <taxon>Fabales</taxon>
        <taxon>Fabaceae</taxon>
        <taxon>Papilionoideae</taxon>
        <taxon>50 kb inversion clade</taxon>
        <taxon>dalbergioids sensu lato</taxon>
        <taxon>Dalbergieae</taxon>
        <taxon>Pterocarpus clade</taxon>
        <taxon>Arachis</taxon>
    </lineage>
</organism>
<evidence type="ECO:0000256" key="6">
    <source>
        <dbReference type="SAM" id="Phobius"/>
    </source>
</evidence>
<evidence type="ECO:0000313" key="9">
    <source>
        <dbReference type="Proteomes" id="UP000515211"/>
    </source>
</evidence>
<evidence type="ECO:0000256" key="4">
    <source>
        <dbReference type="ARBA" id="ARBA00022989"/>
    </source>
</evidence>
<comment type="subcellular location">
    <subcellularLocation>
        <location evidence="1">Membrane</location>
        <topology evidence="1">Multi-pass membrane protein</topology>
    </subcellularLocation>
</comment>
<evidence type="ECO:0000256" key="1">
    <source>
        <dbReference type="ARBA" id="ARBA00004141"/>
    </source>
</evidence>
<feature type="transmembrane region" description="Helical" evidence="6">
    <location>
        <begin position="327"/>
        <end position="349"/>
    </location>
</feature>
<reference evidence="10" key="2">
    <citation type="submission" date="2025-08" db="UniProtKB">
        <authorList>
            <consortium name="RefSeq"/>
        </authorList>
    </citation>
    <scope>IDENTIFICATION</scope>
    <source>
        <tissue evidence="10">Whole plant</tissue>
    </source>
</reference>
<dbReference type="GO" id="GO:0008610">
    <property type="term" value="P:lipid biosynthetic process"/>
    <property type="evidence" value="ECO:0007669"/>
    <property type="project" value="InterPro"/>
</dbReference>
<protein>
    <submittedName>
        <fullName evidence="10">Very-long-chain aldehyde decarbonylase CER1</fullName>
    </submittedName>
</protein>
<dbReference type="KEGG" id="adu:107494920"/>
<keyword evidence="4 6" id="KW-1133">Transmembrane helix</keyword>
<comment type="similarity">
    <text evidence="2">Belongs to the sterol desaturase family.</text>
</comment>
<dbReference type="InterPro" id="IPR050307">
    <property type="entry name" value="Sterol_Desaturase_Related"/>
</dbReference>
<dbReference type="Pfam" id="PF04116">
    <property type="entry name" value="FA_hydroxylase"/>
    <property type="match status" value="1"/>
</dbReference>
<keyword evidence="9" id="KW-1185">Reference proteome</keyword>
<dbReference type="GO" id="GO:0016020">
    <property type="term" value="C:membrane"/>
    <property type="evidence" value="ECO:0007669"/>
    <property type="project" value="UniProtKB-SubCell"/>
</dbReference>
<dbReference type="InterPro" id="IPR006694">
    <property type="entry name" value="Fatty_acid_hydroxylase"/>
</dbReference>
<proteinExistence type="inferred from homology"/>
<reference evidence="9" key="1">
    <citation type="journal article" date="2016" name="Nat. Genet.">
        <title>The genome sequences of Arachis duranensis and Arachis ipaensis, the diploid ancestors of cultivated peanut.</title>
        <authorList>
            <person name="Bertioli D.J."/>
            <person name="Cannon S.B."/>
            <person name="Froenicke L."/>
            <person name="Huang G."/>
            <person name="Farmer A.D."/>
            <person name="Cannon E.K."/>
            <person name="Liu X."/>
            <person name="Gao D."/>
            <person name="Clevenger J."/>
            <person name="Dash S."/>
            <person name="Ren L."/>
            <person name="Moretzsohn M.C."/>
            <person name="Shirasawa K."/>
            <person name="Huang W."/>
            <person name="Vidigal B."/>
            <person name="Abernathy B."/>
            <person name="Chu Y."/>
            <person name="Niederhuth C.E."/>
            <person name="Umale P."/>
            <person name="Araujo A.C."/>
            <person name="Kozik A."/>
            <person name="Kim K.D."/>
            <person name="Burow M.D."/>
            <person name="Varshney R.K."/>
            <person name="Wang X."/>
            <person name="Zhang X."/>
            <person name="Barkley N."/>
            <person name="Guimaraes P.M."/>
            <person name="Isobe S."/>
            <person name="Guo B."/>
            <person name="Liao B."/>
            <person name="Stalker H.T."/>
            <person name="Schmitz R.J."/>
            <person name="Scheffler B.E."/>
            <person name="Leal-Bertioli S.C."/>
            <person name="Xun X."/>
            <person name="Jackson S.A."/>
            <person name="Michelmore R."/>
            <person name="Ozias-Akins P."/>
        </authorList>
    </citation>
    <scope>NUCLEOTIDE SEQUENCE [LARGE SCALE GENOMIC DNA]</scope>
    <source>
        <strain evidence="9">cv. V14167</strain>
    </source>
</reference>
<evidence type="ECO:0000256" key="3">
    <source>
        <dbReference type="ARBA" id="ARBA00022692"/>
    </source>
</evidence>
<feature type="transmembrane region" description="Helical" evidence="6">
    <location>
        <begin position="97"/>
        <end position="114"/>
    </location>
</feature>
<dbReference type="RefSeq" id="XP_015971449.1">
    <property type="nucleotide sequence ID" value="XM_016115963.3"/>
</dbReference>
<dbReference type="Pfam" id="PF12076">
    <property type="entry name" value="CER1-like_C"/>
    <property type="match status" value="1"/>
</dbReference>
<keyword evidence="3 6" id="KW-0812">Transmembrane</keyword>
<dbReference type="InterPro" id="IPR021940">
    <property type="entry name" value="CER1-like_C"/>
</dbReference>
<evidence type="ECO:0000259" key="8">
    <source>
        <dbReference type="Pfam" id="PF12076"/>
    </source>
</evidence>